<dbReference type="PANTHER" id="PTHR34351">
    <property type="entry name" value="SLR1927 PROTEIN-RELATED"/>
    <property type="match status" value="1"/>
</dbReference>
<reference evidence="3 4" key="1">
    <citation type="submission" date="2018-03" db="EMBL/GenBank/DDBJ databases">
        <title>Genome sequence of Clostridium liquoris DSM 100320.</title>
        <authorList>
            <person name="Poehlein A."/>
            <person name="Daniel R."/>
        </authorList>
    </citation>
    <scope>NUCLEOTIDE SEQUENCE [LARGE SCALE GENOMIC DNA]</scope>
    <source>
        <strain evidence="3 4">DSM 100320</strain>
    </source>
</reference>
<dbReference type="AlphaFoldDB" id="A0A2T0B6L8"/>
<organism evidence="3 4">
    <name type="scientific">Clostridium liquoris</name>
    <dbReference type="NCBI Taxonomy" id="1289519"/>
    <lineage>
        <taxon>Bacteria</taxon>
        <taxon>Bacillati</taxon>
        <taxon>Bacillota</taxon>
        <taxon>Clostridia</taxon>
        <taxon>Eubacteriales</taxon>
        <taxon>Clostridiaceae</taxon>
        <taxon>Clostridium</taxon>
    </lineage>
</organism>
<feature type="domain" description="DUF58" evidence="2">
    <location>
        <begin position="194"/>
        <end position="329"/>
    </location>
</feature>
<keyword evidence="1" id="KW-0812">Transmembrane</keyword>
<protein>
    <recommendedName>
        <fullName evidence="2">DUF58 domain-containing protein</fullName>
    </recommendedName>
</protein>
<dbReference type="EMBL" id="PVXO01000026">
    <property type="protein sequence ID" value="PRR79453.1"/>
    <property type="molecule type" value="Genomic_DNA"/>
</dbReference>
<keyword evidence="4" id="KW-1185">Reference proteome</keyword>
<evidence type="ECO:0000313" key="4">
    <source>
        <dbReference type="Proteomes" id="UP000239706"/>
    </source>
</evidence>
<dbReference type="OrthoDB" id="9778037at2"/>
<dbReference type="Pfam" id="PF01882">
    <property type="entry name" value="DUF58"/>
    <property type="match status" value="1"/>
</dbReference>
<accession>A0A2T0B6L8</accession>
<evidence type="ECO:0000256" key="1">
    <source>
        <dbReference type="SAM" id="Phobius"/>
    </source>
</evidence>
<feature type="transmembrane region" description="Helical" evidence="1">
    <location>
        <begin position="30"/>
        <end position="48"/>
    </location>
</feature>
<gene>
    <name evidence="3" type="ORF">CLLI_07860</name>
</gene>
<evidence type="ECO:0000313" key="3">
    <source>
        <dbReference type="EMBL" id="PRR79453.1"/>
    </source>
</evidence>
<evidence type="ECO:0000259" key="2">
    <source>
        <dbReference type="Pfam" id="PF01882"/>
    </source>
</evidence>
<keyword evidence="1" id="KW-1133">Transmembrane helix</keyword>
<dbReference type="InterPro" id="IPR002881">
    <property type="entry name" value="DUF58"/>
</dbReference>
<proteinExistence type="predicted"/>
<name>A0A2T0B6L8_9CLOT</name>
<sequence>MIKIINKKFLIMLLISFIYAYLEGGNLPYSIFYGFLCTLIFSLVYLLATIRNVAVDIKFNRDIFTTFEDTEVITVVKNYGILPIPYIEINNKVFYELDKDYKGLVLSLGIDENRRLGVKVKFFTRGIYNFGEIKLHIRDIFSLFNFEKNIKKENIIKVYPKIYSLEKFNSYGEDVLNGMVNEKGNIKEDYSISDMRKYRIGDSLRKINWKVSAKHGELYIKNFDTVTGEKSNVFLNMNKDDYFSGKGKEKEEELIDLCVSLINMMRVRGIKTNLHICNRESKSFYIGTKDDFYELMEYLLIHKSEGERDFSKFIIDNLGKVERGSSIAIMTPKINEKMKDNLISLKRLGYKVMAFYSITNFEDLEKISILKEMDIRCISFNEALG</sequence>
<dbReference type="RefSeq" id="WP_106062950.1">
    <property type="nucleotide sequence ID" value="NZ_PVXO01000026.1"/>
</dbReference>
<keyword evidence="1" id="KW-0472">Membrane</keyword>
<dbReference type="PANTHER" id="PTHR34351:SF2">
    <property type="entry name" value="DUF58 DOMAIN-CONTAINING PROTEIN"/>
    <property type="match status" value="1"/>
</dbReference>
<comment type="caution">
    <text evidence="3">The sequence shown here is derived from an EMBL/GenBank/DDBJ whole genome shotgun (WGS) entry which is preliminary data.</text>
</comment>
<dbReference type="Proteomes" id="UP000239706">
    <property type="component" value="Unassembled WGS sequence"/>
</dbReference>